<protein>
    <submittedName>
        <fullName evidence="1">Uncharacterized protein</fullName>
    </submittedName>
</protein>
<sequence length="157" mass="17083">MDGKVRDTWPLYPPATTNIIVRIENSLPLENQAQEQNLNPEPKIPQAAGPVDPRTAHPRFLETKPPPQAEAPAKSQSQNTSTGQTTGMPKEEPLKLPNGGRGISSVNFINLKSSQVANQAQLPPETMGFRPNPVTSAKNQEDQVTNLEVPTNERTSS</sequence>
<dbReference type="EMBL" id="QTSX02001438">
    <property type="protein sequence ID" value="KAJ9082234.1"/>
    <property type="molecule type" value="Genomic_DNA"/>
</dbReference>
<dbReference type="Proteomes" id="UP001165960">
    <property type="component" value="Unassembled WGS sequence"/>
</dbReference>
<evidence type="ECO:0000313" key="2">
    <source>
        <dbReference type="Proteomes" id="UP001165960"/>
    </source>
</evidence>
<proteinExistence type="predicted"/>
<accession>A0ACC2U5Q4</accession>
<reference evidence="1" key="1">
    <citation type="submission" date="2022-04" db="EMBL/GenBank/DDBJ databases">
        <title>Genome of the entomopathogenic fungus Entomophthora muscae.</title>
        <authorList>
            <person name="Elya C."/>
            <person name="Lovett B.R."/>
            <person name="Lee E."/>
            <person name="Macias A.M."/>
            <person name="Hajek A.E."/>
            <person name="De Bivort B.L."/>
            <person name="Kasson M.T."/>
            <person name="De Fine Licht H.H."/>
            <person name="Stajich J.E."/>
        </authorList>
    </citation>
    <scope>NUCLEOTIDE SEQUENCE</scope>
    <source>
        <strain evidence="1">Berkeley</strain>
    </source>
</reference>
<name>A0ACC2U5Q4_9FUNG</name>
<keyword evidence="2" id="KW-1185">Reference proteome</keyword>
<comment type="caution">
    <text evidence="1">The sequence shown here is derived from an EMBL/GenBank/DDBJ whole genome shotgun (WGS) entry which is preliminary data.</text>
</comment>
<gene>
    <name evidence="1" type="ORF">DSO57_1006340</name>
</gene>
<evidence type="ECO:0000313" key="1">
    <source>
        <dbReference type="EMBL" id="KAJ9082234.1"/>
    </source>
</evidence>
<organism evidence="1 2">
    <name type="scientific">Entomophthora muscae</name>
    <dbReference type="NCBI Taxonomy" id="34485"/>
    <lineage>
        <taxon>Eukaryota</taxon>
        <taxon>Fungi</taxon>
        <taxon>Fungi incertae sedis</taxon>
        <taxon>Zoopagomycota</taxon>
        <taxon>Entomophthoromycotina</taxon>
        <taxon>Entomophthoromycetes</taxon>
        <taxon>Entomophthorales</taxon>
        <taxon>Entomophthoraceae</taxon>
        <taxon>Entomophthora</taxon>
    </lineage>
</organism>